<evidence type="ECO:0000313" key="7">
    <source>
        <dbReference type="Proteomes" id="UP000243459"/>
    </source>
</evidence>
<feature type="domain" description="Peptidase S8/S53" evidence="5">
    <location>
        <begin position="65"/>
        <end position="191"/>
    </location>
</feature>
<gene>
    <name evidence="6" type="ORF">A4U43_C01F1710</name>
</gene>
<reference evidence="7" key="1">
    <citation type="journal article" date="2017" name="Nat. Commun.">
        <title>The asparagus genome sheds light on the origin and evolution of a young Y chromosome.</title>
        <authorList>
            <person name="Harkess A."/>
            <person name="Zhou J."/>
            <person name="Xu C."/>
            <person name="Bowers J.E."/>
            <person name="Van der Hulst R."/>
            <person name="Ayyampalayam S."/>
            <person name="Mercati F."/>
            <person name="Riccardi P."/>
            <person name="McKain M.R."/>
            <person name="Kakrana A."/>
            <person name="Tang H."/>
            <person name="Ray J."/>
            <person name="Groenendijk J."/>
            <person name="Arikit S."/>
            <person name="Mathioni S.M."/>
            <person name="Nakano M."/>
            <person name="Shan H."/>
            <person name="Telgmann-Rauber A."/>
            <person name="Kanno A."/>
            <person name="Yue Z."/>
            <person name="Chen H."/>
            <person name="Li W."/>
            <person name="Chen Y."/>
            <person name="Xu X."/>
            <person name="Zhang Y."/>
            <person name="Luo S."/>
            <person name="Chen H."/>
            <person name="Gao J."/>
            <person name="Mao Z."/>
            <person name="Pires J.C."/>
            <person name="Luo M."/>
            <person name="Kudrna D."/>
            <person name="Wing R.A."/>
            <person name="Meyers B.C."/>
            <person name="Yi K."/>
            <person name="Kong H."/>
            <person name="Lavrijsen P."/>
            <person name="Sunseri F."/>
            <person name="Falavigna A."/>
            <person name="Ye Y."/>
            <person name="Leebens-Mack J.H."/>
            <person name="Chen G."/>
        </authorList>
    </citation>
    <scope>NUCLEOTIDE SEQUENCE [LARGE SCALE GENOMIC DNA]</scope>
    <source>
        <strain evidence="7">cv. DH0086</strain>
    </source>
</reference>
<comment type="caution">
    <text evidence="3">Lacks conserved residue(s) required for the propagation of feature annotation.</text>
</comment>
<organism evidence="6 7">
    <name type="scientific">Asparagus officinalis</name>
    <name type="common">Garden asparagus</name>
    <dbReference type="NCBI Taxonomy" id="4686"/>
    <lineage>
        <taxon>Eukaryota</taxon>
        <taxon>Viridiplantae</taxon>
        <taxon>Streptophyta</taxon>
        <taxon>Embryophyta</taxon>
        <taxon>Tracheophyta</taxon>
        <taxon>Spermatophyta</taxon>
        <taxon>Magnoliopsida</taxon>
        <taxon>Liliopsida</taxon>
        <taxon>Asparagales</taxon>
        <taxon>Asparagaceae</taxon>
        <taxon>Asparagoideae</taxon>
        <taxon>Asparagus</taxon>
    </lineage>
</organism>
<sequence>MEPFRYFSLLWSLYLFSSLVLKSTSVASESQGDRSIYIALVEGEPVAFRQGVESHKQDLESGLESHVAGIVAGNHGIPVIADGFNYGLASGMAPRARLAIYKALYPQGGTTADVIAAIDQAARDRVDIVVLSIGPNEAPKDTVTFMSVFDVLLLFARRAGVFVVQAAGNRGPGPSTVTSYSPWAMAVASSTTGRCYAPALVLGDGQRLRGVGLSGEPLIRTNA</sequence>
<evidence type="ECO:0000256" key="2">
    <source>
        <dbReference type="ARBA" id="ARBA00022729"/>
    </source>
</evidence>
<dbReference type="Gramene" id="ONK78987">
    <property type="protein sequence ID" value="ONK78987"/>
    <property type="gene ID" value="A4U43_C01F1710"/>
</dbReference>
<dbReference type="GO" id="GO:0006508">
    <property type="term" value="P:proteolysis"/>
    <property type="evidence" value="ECO:0007669"/>
    <property type="project" value="InterPro"/>
</dbReference>
<dbReference type="Pfam" id="PF00082">
    <property type="entry name" value="Peptidase_S8"/>
    <property type="match status" value="1"/>
</dbReference>
<protein>
    <recommendedName>
        <fullName evidence="5">Peptidase S8/S53 domain-containing protein</fullName>
    </recommendedName>
</protein>
<comment type="similarity">
    <text evidence="1 3">Belongs to the peptidase S8 family.</text>
</comment>
<evidence type="ECO:0000256" key="3">
    <source>
        <dbReference type="PROSITE-ProRule" id="PRU01240"/>
    </source>
</evidence>
<dbReference type="InterPro" id="IPR045051">
    <property type="entry name" value="SBT"/>
</dbReference>
<dbReference type="PANTHER" id="PTHR10795">
    <property type="entry name" value="PROPROTEIN CONVERTASE SUBTILISIN/KEXIN"/>
    <property type="match status" value="1"/>
</dbReference>
<name>A0A5P1FNH2_ASPOF</name>
<dbReference type="InterPro" id="IPR036852">
    <property type="entry name" value="Peptidase_S8/S53_dom_sf"/>
</dbReference>
<evidence type="ECO:0000256" key="1">
    <source>
        <dbReference type="ARBA" id="ARBA00011073"/>
    </source>
</evidence>
<evidence type="ECO:0000313" key="6">
    <source>
        <dbReference type="EMBL" id="ONK78987.1"/>
    </source>
</evidence>
<dbReference type="AlphaFoldDB" id="A0A5P1FNH2"/>
<dbReference type="Proteomes" id="UP000243459">
    <property type="component" value="Chromosome 1"/>
</dbReference>
<evidence type="ECO:0000256" key="4">
    <source>
        <dbReference type="SAM" id="SignalP"/>
    </source>
</evidence>
<keyword evidence="7" id="KW-1185">Reference proteome</keyword>
<dbReference type="PROSITE" id="PS51892">
    <property type="entry name" value="SUBTILASE"/>
    <property type="match status" value="1"/>
</dbReference>
<accession>A0A5P1FNH2</accession>
<evidence type="ECO:0000259" key="5">
    <source>
        <dbReference type="Pfam" id="PF00082"/>
    </source>
</evidence>
<dbReference type="EMBL" id="CM007381">
    <property type="protein sequence ID" value="ONK78987.1"/>
    <property type="molecule type" value="Genomic_DNA"/>
</dbReference>
<dbReference type="InterPro" id="IPR000209">
    <property type="entry name" value="Peptidase_S8/S53_dom"/>
</dbReference>
<dbReference type="Gene3D" id="3.40.50.200">
    <property type="entry name" value="Peptidase S8/S53 domain"/>
    <property type="match status" value="1"/>
</dbReference>
<keyword evidence="2 4" id="KW-0732">Signal</keyword>
<feature type="chain" id="PRO_5024335768" description="Peptidase S8/S53 domain-containing protein" evidence="4">
    <location>
        <begin position="28"/>
        <end position="223"/>
    </location>
</feature>
<dbReference type="SUPFAM" id="SSF52743">
    <property type="entry name" value="Subtilisin-like"/>
    <property type="match status" value="1"/>
</dbReference>
<dbReference type="Gene3D" id="3.50.30.30">
    <property type="match status" value="1"/>
</dbReference>
<proteinExistence type="inferred from homology"/>
<feature type="signal peptide" evidence="4">
    <location>
        <begin position="1"/>
        <end position="27"/>
    </location>
</feature>
<dbReference type="GO" id="GO:0004252">
    <property type="term" value="F:serine-type endopeptidase activity"/>
    <property type="evidence" value="ECO:0007669"/>
    <property type="project" value="InterPro"/>
</dbReference>